<dbReference type="Proteomes" id="UP000018680">
    <property type="component" value="Chromosome"/>
</dbReference>
<dbReference type="RefSeq" id="WP_024269264.1">
    <property type="nucleotide sequence ID" value="NC_023035.1"/>
</dbReference>
<sequence>MTTEILPLISIYGETEQQIQQLIEFLHREGNSIRVAVRCPLKDLESLGTDTWDQLKPFLNSGSIHFFPDSLSGSYHGLMNKRQLKSELKETRKRSSEIFPDRKLMFMPRWHDVFRPEAREMYRDILTNVLIPHRYYGNFHWYSLLGSEQHLVPALKPEVDEYQGKIGLFFLQHRLNHIEKKIQEMIQHRELHASGTTQIILEIETSGTDFPSEMLQQILELREKGREFTSGFEQLSFLSYSGTDNTHSRSLPPGTILPALFDPPANTPGFTAQLFPASRLQQEEKHAPVFSSLSRVPHPEQRVEPERPKREITSSMIGQARLKEQELEAVFLNGNITALSSGGKAFHLSPGISSRIDFNGQSRNKPARFEMESAFAVEDEHSRGLRQTLHLKHDWVQIAGRIVNDFLLIGDNRQLYLDSYIQHPWLKDGRQFSEYIPQMITLWDSLERNRRVVLRSMNSDASERNINIDLSLIESRECILLPGSSWVFSSGDQHLGMDLIYGSKNRINLPAACIIEPEKKGQFRISFAPAGIYIRPDSRLVNGLLEHYSLRLIPNISKFEDFGAIERKVYRRIHDPFVIYY</sequence>
<dbReference type="HOGENOM" id="CLU_469197_0_0_12"/>
<name>V5WKL3_9SPIO</name>
<gene>
    <name evidence="1" type="ORF">L21SP2_3023</name>
</gene>
<accession>V5WKL3</accession>
<organism evidence="1 2">
    <name type="scientific">Salinispira pacifica</name>
    <dbReference type="NCBI Taxonomy" id="1307761"/>
    <lineage>
        <taxon>Bacteria</taxon>
        <taxon>Pseudomonadati</taxon>
        <taxon>Spirochaetota</taxon>
        <taxon>Spirochaetia</taxon>
        <taxon>Spirochaetales</taxon>
        <taxon>Spirochaetaceae</taxon>
        <taxon>Salinispira</taxon>
    </lineage>
</organism>
<evidence type="ECO:0000313" key="2">
    <source>
        <dbReference type="Proteomes" id="UP000018680"/>
    </source>
</evidence>
<proteinExistence type="predicted"/>
<evidence type="ECO:0000313" key="1">
    <source>
        <dbReference type="EMBL" id="AHC16367.1"/>
    </source>
</evidence>
<keyword evidence="2" id="KW-1185">Reference proteome</keyword>
<dbReference type="KEGG" id="slr:L21SP2_3023"/>
<dbReference type="EMBL" id="CP006939">
    <property type="protein sequence ID" value="AHC16367.1"/>
    <property type="molecule type" value="Genomic_DNA"/>
</dbReference>
<protein>
    <submittedName>
        <fullName evidence="1">Uncharacterized protein</fullName>
    </submittedName>
</protein>
<reference evidence="1 2" key="1">
    <citation type="journal article" date="2015" name="Stand. Genomic Sci.">
        <title>Complete genome sequence and description of Salinispira pacifica gen. nov., sp. nov., a novel spirochaete isolated form a hypersaline microbial mat.</title>
        <authorList>
            <person name="Ben Hania W."/>
            <person name="Joseph M."/>
            <person name="Schumann P."/>
            <person name="Bunk B."/>
            <person name="Fiebig A."/>
            <person name="Sproer C."/>
            <person name="Klenk H.P."/>
            <person name="Fardeau M.L."/>
            <person name="Spring S."/>
        </authorList>
    </citation>
    <scope>NUCLEOTIDE SEQUENCE [LARGE SCALE GENOMIC DNA]</scope>
    <source>
        <strain evidence="1 2">L21-RPul-D2</strain>
    </source>
</reference>
<dbReference type="AlphaFoldDB" id="V5WKL3"/>